<organism evidence="1 2">
    <name type="scientific">Dictyocaulus viviparus</name>
    <name type="common">Bovine lungworm</name>
    <dbReference type="NCBI Taxonomy" id="29172"/>
    <lineage>
        <taxon>Eukaryota</taxon>
        <taxon>Metazoa</taxon>
        <taxon>Ecdysozoa</taxon>
        <taxon>Nematoda</taxon>
        <taxon>Chromadorea</taxon>
        <taxon>Rhabditida</taxon>
        <taxon>Rhabditina</taxon>
        <taxon>Rhabditomorpha</taxon>
        <taxon>Strongyloidea</taxon>
        <taxon>Metastrongylidae</taxon>
        <taxon>Dictyocaulus</taxon>
    </lineage>
</organism>
<reference evidence="2" key="2">
    <citation type="journal article" date="2016" name="Sci. Rep.">
        <title>Dictyocaulus viviparus genome, variome and transcriptome elucidate lungworm biology and support future intervention.</title>
        <authorList>
            <person name="McNulty S.N."/>
            <person name="Strube C."/>
            <person name="Rosa B.A."/>
            <person name="Martin J.C."/>
            <person name="Tyagi R."/>
            <person name="Choi Y.J."/>
            <person name="Wang Q."/>
            <person name="Hallsworth Pepin K."/>
            <person name="Zhang X."/>
            <person name="Ozersky P."/>
            <person name="Wilson R.K."/>
            <person name="Sternberg P.W."/>
            <person name="Gasser R.B."/>
            <person name="Mitreva M."/>
        </authorList>
    </citation>
    <scope>NUCLEOTIDE SEQUENCE [LARGE SCALE GENOMIC DNA]</scope>
    <source>
        <strain evidence="2">HannoverDv2000</strain>
    </source>
</reference>
<dbReference type="EMBL" id="KN716481">
    <property type="protein sequence ID" value="KJH44342.1"/>
    <property type="molecule type" value="Genomic_DNA"/>
</dbReference>
<proteinExistence type="predicted"/>
<gene>
    <name evidence="1" type="ORF">DICVIV_09633</name>
</gene>
<sequence length="120" mass="14055">MRLLLGLAKENTIFNLRRINEKFMMMFESSAFTESVVERTTVSTCAAWWTTVKGKNRTSNLPHRSNMRNDLEFRYLINVIDGEAHHLTKKYQGTKDNHGNAIELEKKLTKLNQYSPHLKR</sequence>
<reference evidence="1 2" key="1">
    <citation type="submission" date="2013-11" db="EMBL/GenBank/DDBJ databases">
        <title>Draft genome of the bovine lungworm Dictyocaulus viviparus.</title>
        <authorList>
            <person name="Mitreva M."/>
        </authorList>
    </citation>
    <scope>NUCLEOTIDE SEQUENCE [LARGE SCALE GENOMIC DNA]</scope>
    <source>
        <strain evidence="1 2">HannoverDv2000</strain>
    </source>
</reference>
<keyword evidence="2" id="KW-1185">Reference proteome</keyword>
<name>A0A0D8XKN8_DICVI</name>
<dbReference type="AlphaFoldDB" id="A0A0D8XKN8"/>
<protein>
    <submittedName>
        <fullName evidence="1">Uncharacterized protein</fullName>
    </submittedName>
</protein>
<dbReference type="Proteomes" id="UP000053766">
    <property type="component" value="Unassembled WGS sequence"/>
</dbReference>
<evidence type="ECO:0000313" key="1">
    <source>
        <dbReference type="EMBL" id="KJH44342.1"/>
    </source>
</evidence>
<evidence type="ECO:0000313" key="2">
    <source>
        <dbReference type="Proteomes" id="UP000053766"/>
    </source>
</evidence>
<accession>A0A0D8XKN8</accession>